<evidence type="ECO:0000256" key="3">
    <source>
        <dbReference type="ARBA" id="ARBA00022676"/>
    </source>
</evidence>
<dbReference type="InterPro" id="IPR035595">
    <property type="entry name" value="UDP_glycos_trans_CS"/>
</dbReference>
<keyword evidence="4 5" id="KW-0808">Transferase</keyword>
<protein>
    <recommendedName>
        <fullName evidence="6">Glycosyltransferase</fullName>
        <ecNumber evidence="6">2.4.1.-</ecNumber>
    </recommendedName>
</protein>
<dbReference type="EC" id="2.4.1.-" evidence="6"/>
<dbReference type="InterPro" id="IPR002213">
    <property type="entry name" value="UDP_glucos_trans"/>
</dbReference>
<keyword evidence="3 5" id="KW-0328">Glycosyltransferase</keyword>
<dbReference type="CDD" id="cd03784">
    <property type="entry name" value="GT1_Gtf-like"/>
    <property type="match status" value="1"/>
</dbReference>
<dbReference type="PANTHER" id="PTHR48047:SF218">
    <property type="entry name" value="GLYCOSYLTRANSFERASE"/>
    <property type="match status" value="1"/>
</dbReference>
<evidence type="ECO:0000256" key="4">
    <source>
        <dbReference type="ARBA" id="ARBA00022679"/>
    </source>
</evidence>
<evidence type="ECO:0000313" key="7">
    <source>
        <dbReference type="EMBL" id="QWT69379.1"/>
    </source>
</evidence>
<dbReference type="SUPFAM" id="SSF53756">
    <property type="entry name" value="UDP-Glycosyltransferase/glycogen phosphorylase"/>
    <property type="match status" value="1"/>
</dbReference>
<dbReference type="GO" id="GO:0035251">
    <property type="term" value="F:UDP-glucosyltransferase activity"/>
    <property type="evidence" value="ECO:0007669"/>
    <property type="project" value="TreeGrafter"/>
</dbReference>
<dbReference type="FunFam" id="3.40.50.2000:FF:000056">
    <property type="entry name" value="Glycosyltransferase"/>
    <property type="match status" value="1"/>
</dbReference>
<dbReference type="AlphaFoldDB" id="A0A8F2F5K2"/>
<accession>A0A8F2F5K2</accession>
<dbReference type="EMBL" id="MT416755">
    <property type="protein sequence ID" value="QWT69379.1"/>
    <property type="molecule type" value="mRNA"/>
</dbReference>
<dbReference type="Pfam" id="PF00201">
    <property type="entry name" value="UDPGT"/>
    <property type="match status" value="1"/>
</dbReference>
<dbReference type="PANTHER" id="PTHR48047">
    <property type="entry name" value="GLYCOSYLTRANSFERASE"/>
    <property type="match status" value="1"/>
</dbReference>
<organism evidence="7">
    <name type="scientific">Gynostemma pentaphyllum</name>
    <name type="common">Jiaogulan</name>
    <name type="synonym">Sweet tea vine</name>
    <dbReference type="NCBI Taxonomy" id="182084"/>
    <lineage>
        <taxon>Eukaryota</taxon>
        <taxon>Viridiplantae</taxon>
        <taxon>Streptophyta</taxon>
        <taxon>Embryophyta</taxon>
        <taxon>Tracheophyta</taxon>
        <taxon>Spermatophyta</taxon>
        <taxon>Magnoliopsida</taxon>
        <taxon>eudicotyledons</taxon>
        <taxon>Gunneridae</taxon>
        <taxon>Pentapetalae</taxon>
        <taxon>rosids</taxon>
        <taxon>fabids</taxon>
        <taxon>Cucurbitales</taxon>
        <taxon>Cucurbitaceae</taxon>
        <taxon>Gomphogyneae</taxon>
        <taxon>Gynostemma</taxon>
    </lineage>
</organism>
<evidence type="ECO:0000256" key="5">
    <source>
        <dbReference type="RuleBase" id="RU003718"/>
    </source>
</evidence>
<dbReference type="PROSITE" id="PS00375">
    <property type="entry name" value="UDPGT"/>
    <property type="match status" value="1"/>
</dbReference>
<proteinExistence type="evidence at transcript level"/>
<sequence length="477" mass="53012">MASPHIVIFPFMAHGHTIPLVDLSKVLSRQQIKVTIITTPSNAKTIAPTIDGFRHISLVQLPFTSIDGLPEGCDCEHTSQLPSMDFFFPFVIATKRFQKPFEQVLQSMKNSDDLPICVISDFFLTWTLGICQRFGVLRLVFHGMGVLPLLISKTLWTNKLQSKSKSSSVSDHLNLLGNLPFNLTIDDLPEDLKITDNNNIVSKLTAEILESEMQSWGVIVNSFRELESDYIAQFDSFGPKAWCIGPIFLNGQMEISNEKTSNGEDEPSTMVMKWLDMQAIERPESVIYVSFGTQADVSDELLEEVALGLEDSGYPFLLVIQSNTWPASSEIEKRVKPRCLITREFINQRQILFHKAIGGFLSHCGWNSVLESMAASIPILAWPLMMDQKLNARYLIDGLGFGIGIEKEKIKGSGEAISRREISAGVKELMNGEKGRKARDRASELGQLAKGAVENGGSSNETLKNLLRKLSISAESV</sequence>
<evidence type="ECO:0000256" key="2">
    <source>
        <dbReference type="ARBA" id="ARBA00009995"/>
    </source>
</evidence>
<evidence type="ECO:0000256" key="6">
    <source>
        <dbReference type="RuleBase" id="RU362057"/>
    </source>
</evidence>
<evidence type="ECO:0000256" key="1">
    <source>
        <dbReference type="ARBA" id="ARBA00004721"/>
    </source>
</evidence>
<reference evidence="7" key="1">
    <citation type="submission" date="2020-05" db="EMBL/GenBank/DDBJ databases">
        <authorList>
            <person name="Zhang Y."/>
            <person name="Wu Y."/>
        </authorList>
    </citation>
    <scope>NUCLEOTIDE SEQUENCE</scope>
</reference>
<comment type="similarity">
    <text evidence="2 5">Belongs to the UDP-glycosyltransferase family.</text>
</comment>
<comment type="pathway">
    <text evidence="1">Secondary metabolite biosynthesis; terpenoid biosynthesis.</text>
</comment>
<name>A0A8F2F5K2_GYNPE</name>
<dbReference type="Gene3D" id="3.40.50.2000">
    <property type="entry name" value="Glycogen Phosphorylase B"/>
    <property type="match status" value="2"/>
</dbReference>